<keyword evidence="1" id="KW-0472">Membrane</keyword>
<name>U5W7S2_9ACTN</name>
<sequence>MMSQRVRHHRRRNGLVDGVFVVVLMVGGLCGLIGLRVALLAFSDVAGGWADLLLFGVIGLAATAVWWWRQRIRRRAAQAIEQWERTAGWEPVLLGQRWPWVDMVRWAETVTVLRAYRKPGLIVGLVEFAENGLGAAVDRHAGRAAFAIVTLARPAPTGAVRVYREVAARRRGEDEFRRRFRVIGGELSPALQRAHVDGEVPAWTCTGDQMFVFVPLDGPLWPWHLERAAAKARRVVELSAVEVGEDG</sequence>
<organism evidence="2 3">
    <name type="scientific">Actinoplanes friuliensis DSM 7358</name>
    <dbReference type="NCBI Taxonomy" id="1246995"/>
    <lineage>
        <taxon>Bacteria</taxon>
        <taxon>Bacillati</taxon>
        <taxon>Actinomycetota</taxon>
        <taxon>Actinomycetes</taxon>
        <taxon>Micromonosporales</taxon>
        <taxon>Micromonosporaceae</taxon>
        <taxon>Actinoplanes</taxon>
    </lineage>
</organism>
<keyword evidence="1" id="KW-0812">Transmembrane</keyword>
<evidence type="ECO:0000313" key="2">
    <source>
        <dbReference type="EMBL" id="AGZ45179.1"/>
    </source>
</evidence>
<accession>U5W7S2</accession>
<evidence type="ECO:0000313" key="3">
    <source>
        <dbReference type="Proteomes" id="UP000017746"/>
    </source>
</evidence>
<dbReference type="KEGG" id="afs:AFR_34615"/>
<protein>
    <submittedName>
        <fullName evidence="2">Uncharacterized protein</fullName>
    </submittedName>
</protein>
<reference evidence="2 3" key="1">
    <citation type="journal article" date="2014" name="J. Biotechnol.">
        <title>Complete genome sequence of the actinobacterium Actinoplanes friuliensis HAG 010964, producer of the lipopeptide antibiotic friulimycin.</title>
        <authorList>
            <person name="Ruckert C."/>
            <person name="Szczepanowski R."/>
            <person name="Albersmeier A."/>
            <person name="Goesmann A."/>
            <person name="Fischer N."/>
            <person name="Steinkamper A."/>
            <person name="Puhler A."/>
            <person name="Biener R."/>
            <person name="Schwartz D."/>
            <person name="Kalinowski J."/>
        </authorList>
    </citation>
    <scope>NUCLEOTIDE SEQUENCE [LARGE SCALE GENOMIC DNA]</scope>
    <source>
        <strain evidence="2 3">DSM 7358</strain>
    </source>
</reference>
<dbReference type="EMBL" id="CP006272">
    <property type="protein sequence ID" value="AGZ45179.1"/>
    <property type="molecule type" value="Genomic_DNA"/>
</dbReference>
<keyword evidence="3" id="KW-1185">Reference proteome</keyword>
<gene>
    <name evidence="2" type="ORF">AFR_34615</name>
</gene>
<proteinExistence type="predicted"/>
<feature type="transmembrane region" description="Helical" evidence="1">
    <location>
        <begin position="20"/>
        <end position="42"/>
    </location>
</feature>
<dbReference type="PATRIC" id="fig|1246995.3.peg.7003"/>
<dbReference type="HOGENOM" id="CLU_1122722_0_0_11"/>
<dbReference type="Proteomes" id="UP000017746">
    <property type="component" value="Chromosome"/>
</dbReference>
<feature type="transmembrane region" description="Helical" evidence="1">
    <location>
        <begin position="48"/>
        <end position="68"/>
    </location>
</feature>
<dbReference type="STRING" id="1246995.AFR_34615"/>
<evidence type="ECO:0000256" key="1">
    <source>
        <dbReference type="SAM" id="Phobius"/>
    </source>
</evidence>
<keyword evidence="1" id="KW-1133">Transmembrane helix</keyword>
<dbReference type="AlphaFoldDB" id="U5W7S2"/>